<name>A0AAE6QAD9_EHRRU</name>
<protein>
    <recommendedName>
        <fullName evidence="3">Peptidase M17 leucyl aminopeptidase N-terminal domain-containing protein</fullName>
    </recommendedName>
</protein>
<dbReference type="EMBL" id="CP033455">
    <property type="protein sequence ID" value="QGR03619.1"/>
    <property type="molecule type" value="Genomic_DNA"/>
</dbReference>
<sequence length="191" mass="21125">MIDITFLDVYSGFAQLVNTQVIVLGIFEGSNHLEDYGYFSDDNTLLEKIRNCKSFENGKFGRVITIPIQLGDPVFPTVIVVGLGLSQDFDNEKALKLGSIIYSEISKAKALDKSIVPDQDFNEDASVITINDSNIAAHIAYGAFLRSMEMNKDGIEKEDDGYVHVKKLVCFLGPRQVSKATDFFNTLKNAG</sequence>
<dbReference type="AlphaFoldDB" id="A0AAE6QAD9"/>
<dbReference type="Gene3D" id="3.40.220.10">
    <property type="entry name" value="Leucine Aminopeptidase, subunit E, domain 1"/>
    <property type="match status" value="1"/>
</dbReference>
<gene>
    <name evidence="1" type="ORF">EDL80_03545</name>
</gene>
<dbReference type="SUPFAM" id="SSF52949">
    <property type="entry name" value="Macro domain-like"/>
    <property type="match status" value="1"/>
</dbReference>
<dbReference type="Proteomes" id="UP000422822">
    <property type="component" value="Chromosome"/>
</dbReference>
<keyword evidence="2" id="KW-1185">Reference proteome</keyword>
<evidence type="ECO:0008006" key="3">
    <source>
        <dbReference type="Google" id="ProtNLM"/>
    </source>
</evidence>
<proteinExistence type="predicted"/>
<evidence type="ECO:0000313" key="1">
    <source>
        <dbReference type="EMBL" id="QGR03619.1"/>
    </source>
</evidence>
<reference evidence="1 2" key="1">
    <citation type="submission" date="2018-10" db="EMBL/GenBank/DDBJ databases">
        <title>Propagation and draft genome sequences of three atypical Erhlichia ruminantium isolates.</title>
        <authorList>
            <person name="Liebenberg J."/>
            <person name="Steyn H."/>
            <person name="Josemans A."/>
            <person name="Zweygarth E."/>
        </authorList>
    </citation>
    <scope>NUCLEOTIDE SEQUENCE [LARGE SCALE GENOMIC DNA]</scope>
    <source>
        <strain evidence="1 2">Omatjenne</strain>
    </source>
</reference>
<accession>A0AAE6QAD9</accession>
<organism evidence="1 2">
    <name type="scientific">Ehrlichia ruminantium</name>
    <name type="common">heartwater rickettsia</name>
    <name type="synonym">Cowdria ruminantium</name>
    <dbReference type="NCBI Taxonomy" id="779"/>
    <lineage>
        <taxon>Bacteria</taxon>
        <taxon>Pseudomonadati</taxon>
        <taxon>Pseudomonadota</taxon>
        <taxon>Alphaproteobacteria</taxon>
        <taxon>Rickettsiales</taxon>
        <taxon>Anaplasmataceae</taxon>
        <taxon>Ehrlichia</taxon>
    </lineage>
</organism>
<dbReference type="InterPro" id="IPR043472">
    <property type="entry name" value="Macro_dom-like"/>
</dbReference>
<dbReference type="RefSeq" id="WP_158406806.1">
    <property type="nucleotide sequence ID" value="NZ_CP033454.1"/>
</dbReference>
<evidence type="ECO:0000313" key="2">
    <source>
        <dbReference type="Proteomes" id="UP000422822"/>
    </source>
</evidence>